<evidence type="ECO:0000256" key="1">
    <source>
        <dbReference type="SAM" id="MobiDB-lite"/>
    </source>
</evidence>
<dbReference type="EMBL" id="JBHUMF010000015">
    <property type="protein sequence ID" value="MFD2680553.1"/>
    <property type="molecule type" value="Genomic_DNA"/>
</dbReference>
<evidence type="ECO:0000313" key="2">
    <source>
        <dbReference type="EMBL" id="MFD2680553.1"/>
    </source>
</evidence>
<feature type="region of interest" description="Disordered" evidence="1">
    <location>
        <begin position="1"/>
        <end position="40"/>
    </location>
</feature>
<comment type="caution">
    <text evidence="2">The sequence shown here is derived from an EMBL/GenBank/DDBJ whole genome shotgun (WGS) entry which is preliminary data.</text>
</comment>
<keyword evidence="3" id="KW-1185">Reference proteome</keyword>
<accession>A0ABW5RPT0</accession>
<feature type="compositionally biased region" description="Polar residues" evidence="1">
    <location>
        <begin position="9"/>
        <end position="24"/>
    </location>
</feature>
<organism evidence="2 3">
    <name type="scientific">Bacillus seohaeanensis</name>
    <dbReference type="NCBI Taxonomy" id="284580"/>
    <lineage>
        <taxon>Bacteria</taxon>
        <taxon>Bacillati</taxon>
        <taxon>Bacillota</taxon>
        <taxon>Bacilli</taxon>
        <taxon>Bacillales</taxon>
        <taxon>Bacillaceae</taxon>
        <taxon>Bacillus</taxon>
    </lineage>
</organism>
<reference evidence="3" key="1">
    <citation type="journal article" date="2019" name="Int. J. Syst. Evol. Microbiol.">
        <title>The Global Catalogue of Microorganisms (GCM) 10K type strain sequencing project: providing services to taxonomists for standard genome sequencing and annotation.</title>
        <authorList>
            <consortium name="The Broad Institute Genomics Platform"/>
            <consortium name="The Broad Institute Genome Sequencing Center for Infectious Disease"/>
            <person name="Wu L."/>
            <person name="Ma J."/>
        </authorList>
    </citation>
    <scope>NUCLEOTIDE SEQUENCE [LARGE SCALE GENOMIC DNA]</scope>
    <source>
        <strain evidence="3">KCTC 3913</strain>
    </source>
</reference>
<sequence>MTEKKMSKKLQQAVQHANETNPTSRARHAPNTSKTKRLKG</sequence>
<evidence type="ECO:0000313" key="3">
    <source>
        <dbReference type="Proteomes" id="UP001597506"/>
    </source>
</evidence>
<dbReference type="RefSeq" id="WP_377934043.1">
    <property type="nucleotide sequence ID" value="NZ_JBHUMF010000015.1"/>
</dbReference>
<name>A0ABW5RPT0_9BACI</name>
<proteinExistence type="predicted"/>
<protein>
    <submittedName>
        <fullName evidence="2">Uncharacterized protein</fullName>
    </submittedName>
</protein>
<dbReference type="Proteomes" id="UP001597506">
    <property type="component" value="Unassembled WGS sequence"/>
</dbReference>
<gene>
    <name evidence="2" type="ORF">ACFSUL_07260</name>
</gene>